<name>A0A8J3ES82_9PROT</name>
<accession>A0A8J3ES82</accession>
<reference evidence="2" key="1">
    <citation type="journal article" date="2014" name="Int. J. Syst. Evol. Microbiol.">
        <title>Complete genome sequence of Corynebacterium casei LMG S-19264T (=DSM 44701T), isolated from a smear-ripened cheese.</title>
        <authorList>
            <consortium name="US DOE Joint Genome Institute (JGI-PGF)"/>
            <person name="Walter F."/>
            <person name="Albersmeier A."/>
            <person name="Kalinowski J."/>
            <person name="Ruckert C."/>
        </authorList>
    </citation>
    <scope>NUCLEOTIDE SEQUENCE</scope>
    <source>
        <strain evidence="2">CGMCC 1.14984</strain>
    </source>
</reference>
<dbReference type="AlphaFoldDB" id="A0A8J3ES82"/>
<reference evidence="2" key="2">
    <citation type="submission" date="2020-09" db="EMBL/GenBank/DDBJ databases">
        <authorList>
            <person name="Sun Q."/>
            <person name="Zhou Y."/>
        </authorList>
    </citation>
    <scope>NUCLEOTIDE SEQUENCE</scope>
    <source>
        <strain evidence="2">CGMCC 1.14984</strain>
    </source>
</reference>
<sequence length="161" mass="17534">MNKNTISIAAIAIALCTVTTQAIAEDEYNVSTGATLEGKPLGVHGVDTVALSTYNAVAEGNARHTVVEDGVAYYFASEETARLFKANPGKYIPQYGGFCAYAVALGKKLDGDPYFADIEDGKLYLFVNADVFEKYKKNKAKILRDAEKMWPSIKHKAVEDL</sequence>
<dbReference type="NCBIfam" id="NF041384">
    <property type="entry name" value="YHS_seleno_dom"/>
    <property type="match status" value="1"/>
</dbReference>
<evidence type="ECO:0000256" key="1">
    <source>
        <dbReference type="SAM" id="SignalP"/>
    </source>
</evidence>
<gene>
    <name evidence="2" type="ORF">GCM10011355_33220</name>
</gene>
<dbReference type="RefSeq" id="WP_205967547.1">
    <property type="nucleotide sequence ID" value="NZ_BMGZ01000005.1"/>
</dbReference>
<keyword evidence="1" id="KW-0732">Signal</keyword>
<organism evidence="2 3">
    <name type="scientific">Aquisalinus luteolus</name>
    <dbReference type="NCBI Taxonomy" id="1566827"/>
    <lineage>
        <taxon>Bacteria</taxon>
        <taxon>Pseudomonadati</taxon>
        <taxon>Pseudomonadota</taxon>
        <taxon>Alphaproteobacteria</taxon>
        <taxon>Parvularculales</taxon>
        <taxon>Parvularculaceae</taxon>
        <taxon>Aquisalinus</taxon>
    </lineage>
</organism>
<evidence type="ECO:0000313" key="2">
    <source>
        <dbReference type="EMBL" id="GGI01779.1"/>
    </source>
</evidence>
<evidence type="ECO:0000313" key="3">
    <source>
        <dbReference type="Proteomes" id="UP000621856"/>
    </source>
</evidence>
<feature type="chain" id="PRO_5035228932" description="YHS domain-containing protein" evidence="1">
    <location>
        <begin position="25"/>
        <end position="161"/>
    </location>
</feature>
<evidence type="ECO:0008006" key="4">
    <source>
        <dbReference type="Google" id="ProtNLM"/>
    </source>
</evidence>
<comment type="caution">
    <text evidence="2">The sequence shown here is derived from an EMBL/GenBank/DDBJ whole genome shotgun (WGS) entry which is preliminary data.</text>
</comment>
<dbReference type="Proteomes" id="UP000621856">
    <property type="component" value="Unassembled WGS sequence"/>
</dbReference>
<proteinExistence type="predicted"/>
<protein>
    <recommendedName>
        <fullName evidence="4">YHS domain-containing protein</fullName>
    </recommendedName>
</protein>
<feature type="signal peptide" evidence="1">
    <location>
        <begin position="1"/>
        <end position="24"/>
    </location>
</feature>
<dbReference type="EMBL" id="BMGZ01000005">
    <property type="protein sequence ID" value="GGI01779.1"/>
    <property type="molecule type" value="Genomic_DNA"/>
</dbReference>